<feature type="active site" description="Acyl-ester intermediate" evidence="5">
    <location>
        <position position="235"/>
    </location>
</feature>
<feature type="binding site" evidence="6">
    <location>
        <position position="185"/>
    </location>
    <ligand>
        <name>substrate</name>
    </ligand>
</feature>
<dbReference type="InterPro" id="IPR020556">
    <property type="entry name" value="Amidase_CS"/>
</dbReference>
<evidence type="ECO:0000256" key="5">
    <source>
        <dbReference type="PIRSR" id="PIRSR001221-1"/>
    </source>
</evidence>
<feature type="binding site" evidence="6">
    <location>
        <begin position="232"/>
        <end position="235"/>
    </location>
    <ligand>
        <name>substrate</name>
    </ligand>
</feature>
<feature type="domain" description="Amidase" evidence="7">
    <location>
        <begin position="80"/>
        <end position="557"/>
    </location>
</feature>
<dbReference type="PANTHER" id="PTHR46072">
    <property type="entry name" value="AMIDASE-RELATED-RELATED"/>
    <property type="match status" value="1"/>
</dbReference>
<evidence type="ECO:0000256" key="3">
    <source>
        <dbReference type="ARBA" id="ARBA00012922"/>
    </source>
</evidence>
<reference evidence="8" key="1">
    <citation type="submission" date="2022-06" db="EMBL/GenBank/DDBJ databases">
        <title>Complete genome sequences of two strains of the flax pathogen Septoria linicola.</title>
        <authorList>
            <person name="Lapalu N."/>
            <person name="Simon A."/>
            <person name="Demenou B."/>
            <person name="Paumier D."/>
            <person name="Guillot M.-P."/>
            <person name="Gout L."/>
            <person name="Valade R."/>
        </authorList>
    </citation>
    <scope>NUCLEOTIDE SEQUENCE</scope>
    <source>
        <strain evidence="8">SE15195</strain>
    </source>
</reference>
<evidence type="ECO:0000256" key="4">
    <source>
        <dbReference type="ARBA" id="ARBA00022801"/>
    </source>
</evidence>
<feature type="active site" description="Charge relay system" evidence="5">
    <location>
        <position position="135"/>
    </location>
</feature>
<dbReference type="PROSITE" id="PS00571">
    <property type="entry name" value="AMIDASES"/>
    <property type="match status" value="1"/>
</dbReference>
<dbReference type="Gene3D" id="3.90.1300.10">
    <property type="entry name" value="Amidase signature (AS) domain"/>
    <property type="match status" value="1"/>
</dbReference>
<evidence type="ECO:0000256" key="2">
    <source>
        <dbReference type="ARBA" id="ARBA00009199"/>
    </source>
</evidence>
<comment type="similarity">
    <text evidence="2">Belongs to the amidase family.</text>
</comment>
<dbReference type="InterPro" id="IPR023631">
    <property type="entry name" value="Amidase_dom"/>
</dbReference>
<dbReference type="AlphaFoldDB" id="A0A9Q9EKP6"/>
<comment type="catalytic activity">
    <reaction evidence="1">
        <text>a monocarboxylic acid amide + H2O = a monocarboxylate + NH4(+)</text>
        <dbReference type="Rhea" id="RHEA:12020"/>
        <dbReference type="ChEBI" id="CHEBI:15377"/>
        <dbReference type="ChEBI" id="CHEBI:28938"/>
        <dbReference type="ChEBI" id="CHEBI:35757"/>
        <dbReference type="ChEBI" id="CHEBI:83628"/>
        <dbReference type="EC" id="3.5.1.4"/>
    </reaction>
</comment>
<proteinExistence type="inferred from homology"/>
<evidence type="ECO:0000313" key="9">
    <source>
        <dbReference type="Proteomes" id="UP001056384"/>
    </source>
</evidence>
<keyword evidence="9" id="KW-1185">Reference proteome</keyword>
<protein>
    <recommendedName>
        <fullName evidence="3">amidase</fullName>
        <ecNumber evidence="3">3.5.1.4</ecNumber>
    </recommendedName>
</protein>
<sequence length="572" mass="62753">MIPDTEGMSWQAICHAMQKHRDQSIAQVQPAVPELPSELPRNVTSLPGQLLSAEVVSLTEALPEDLVSQLRARQITSKTLTTAFLQRAGLACKLTNCITELLPSRALQRAEYLDSYIAEHGKPIGPLHGLPISVKEMVGMQGLDLNSAFVSWAGREPPKADALLLQLLWNAGAVFYCRTTQPQSLMQLETTSNLYGTTVNPHNTLLTAGGSSGGEGALLGVRGSCLGVGTDIGGSIRVPAANNGIFGFKPTSLRLPLVGCQATMAGQELVVPAIGPLSTSLEGMKMFMRAVIGQKPWLVDPNLVSMPWKEESQLRSGQDGRRKLRVGIMEDDGIVRPHPPILRGLRSMVERLCRDPDIECVDFPAYKHDEAWKLTSTLYFADGGAEEMEAIDASREPWLPLSEWVVKENANVRELHVRDSWKLVVQKKQYKVAYQQHWNSIGTSILGPAEGTIDAARVTSSDRPIVDVLLCPVGPGCAPPHGNSKYWSYSSQWNLLEYPAIAFPTGLFCGPGDQANDAYVPRNDIDKWHHELYQQDVYAGAPISLQLVARRFEDEKVIEALEMMLETFNSGL</sequence>
<evidence type="ECO:0000256" key="1">
    <source>
        <dbReference type="ARBA" id="ARBA00001311"/>
    </source>
</evidence>
<dbReference type="PANTHER" id="PTHR46072:SF4">
    <property type="entry name" value="AMIDASE C550.07-RELATED"/>
    <property type="match status" value="1"/>
</dbReference>
<dbReference type="EMBL" id="CP099424">
    <property type="protein sequence ID" value="USW55021.1"/>
    <property type="molecule type" value="Genomic_DNA"/>
</dbReference>
<dbReference type="GO" id="GO:0004040">
    <property type="term" value="F:amidase activity"/>
    <property type="evidence" value="ECO:0007669"/>
    <property type="project" value="UniProtKB-EC"/>
</dbReference>
<dbReference type="SUPFAM" id="SSF75304">
    <property type="entry name" value="Amidase signature (AS) enzymes"/>
    <property type="match status" value="1"/>
</dbReference>
<feature type="binding site" evidence="6">
    <location>
        <position position="211"/>
    </location>
    <ligand>
        <name>substrate</name>
    </ligand>
</feature>
<accession>A0A9Q9EKP6</accession>
<dbReference type="EC" id="3.5.1.4" evidence="3"/>
<keyword evidence="4" id="KW-0378">Hydrolase</keyword>
<evidence type="ECO:0000259" key="7">
    <source>
        <dbReference type="Pfam" id="PF01425"/>
    </source>
</evidence>
<organism evidence="8 9">
    <name type="scientific">Septoria linicola</name>
    <dbReference type="NCBI Taxonomy" id="215465"/>
    <lineage>
        <taxon>Eukaryota</taxon>
        <taxon>Fungi</taxon>
        <taxon>Dikarya</taxon>
        <taxon>Ascomycota</taxon>
        <taxon>Pezizomycotina</taxon>
        <taxon>Dothideomycetes</taxon>
        <taxon>Dothideomycetidae</taxon>
        <taxon>Mycosphaerellales</taxon>
        <taxon>Mycosphaerellaceae</taxon>
        <taxon>Septoria</taxon>
    </lineage>
</organism>
<dbReference type="Pfam" id="PF01425">
    <property type="entry name" value="Amidase"/>
    <property type="match status" value="1"/>
</dbReference>
<dbReference type="PIRSF" id="PIRSF001221">
    <property type="entry name" value="Amidase_fungi"/>
    <property type="match status" value="1"/>
</dbReference>
<name>A0A9Q9EKP6_9PEZI</name>
<gene>
    <name evidence="8" type="ORF">Slin15195_G083400</name>
</gene>
<dbReference type="InterPro" id="IPR036928">
    <property type="entry name" value="AS_sf"/>
</dbReference>
<dbReference type="Proteomes" id="UP001056384">
    <property type="component" value="Chromosome 7"/>
</dbReference>
<evidence type="ECO:0000313" key="8">
    <source>
        <dbReference type="EMBL" id="USW55021.1"/>
    </source>
</evidence>
<feature type="active site" description="Charge relay system" evidence="5">
    <location>
        <position position="211"/>
    </location>
</feature>
<evidence type="ECO:0000256" key="6">
    <source>
        <dbReference type="PIRSR" id="PIRSR001221-2"/>
    </source>
</evidence>